<sequence>MPRIEIFTTPWCPYCVAAKRLLERKGASYEETDVSGDIRLRQEMTQRAMGRRTVPQIFIDNRHIGGADELHTLDRMGKLDPLIAR</sequence>
<dbReference type="GO" id="GO:0045454">
    <property type="term" value="P:cell redox homeostasis"/>
    <property type="evidence" value="ECO:0007669"/>
    <property type="project" value="InterPro"/>
</dbReference>
<keyword evidence="3 7" id="KW-0813">Transport</keyword>
<dbReference type="CDD" id="cd03418">
    <property type="entry name" value="GRX_GRXb_1_3_like"/>
    <property type="match status" value="1"/>
</dbReference>
<dbReference type="GO" id="GO:0034599">
    <property type="term" value="P:cellular response to oxidative stress"/>
    <property type="evidence" value="ECO:0007669"/>
    <property type="project" value="TreeGrafter"/>
</dbReference>
<evidence type="ECO:0000259" key="8">
    <source>
        <dbReference type="Pfam" id="PF00462"/>
    </source>
</evidence>
<accession>A0A2R8BJV4</accession>
<evidence type="ECO:0000256" key="3">
    <source>
        <dbReference type="ARBA" id="ARBA00022448"/>
    </source>
</evidence>
<protein>
    <recommendedName>
        <fullName evidence="7">Glutaredoxin</fullName>
    </recommendedName>
</protein>
<evidence type="ECO:0000256" key="4">
    <source>
        <dbReference type="ARBA" id="ARBA00022982"/>
    </source>
</evidence>
<keyword evidence="4 7" id="KW-0249">Electron transport</keyword>
<gene>
    <name evidence="9" type="primary">grxC_2</name>
    <name evidence="9" type="ORF">DEA8626_02633</name>
</gene>
<dbReference type="OrthoDB" id="9814618at2"/>
<evidence type="ECO:0000256" key="2">
    <source>
        <dbReference type="ARBA" id="ARBA00007787"/>
    </source>
</evidence>
<evidence type="ECO:0000256" key="1">
    <source>
        <dbReference type="ARBA" id="ARBA00002549"/>
    </source>
</evidence>
<evidence type="ECO:0000313" key="9">
    <source>
        <dbReference type="EMBL" id="SPH23570.1"/>
    </source>
</evidence>
<evidence type="ECO:0000256" key="7">
    <source>
        <dbReference type="RuleBase" id="RU364065"/>
    </source>
</evidence>
<dbReference type="InterPro" id="IPR036249">
    <property type="entry name" value="Thioredoxin-like_sf"/>
</dbReference>
<dbReference type="GO" id="GO:0015038">
    <property type="term" value="F:glutathione disulfide oxidoreductase activity"/>
    <property type="evidence" value="ECO:0007669"/>
    <property type="project" value="UniProtKB-UniRule"/>
</dbReference>
<organism evidence="9 10">
    <name type="scientific">Albidovulum aquaemixtae</name>
    <dbReference type="NCBI Taxonomy" id="1542388"/>
    <lineage>
        <taxon>Bacteria</taxon>
        <taxon>Pseudomonadati</taxon>
        <taxon>Pseudomonadota</taxon>
        <taxon>Alphaproteobacteria</taxon>
        <taxon>Rhodobacterales</taxon>
        <taxon>Paracoccaceae</taxon>
        <taxon>Albidovulum</taxon>
    </lineage>
</organism>
<keyword evidence="10" id="KW-1185">Reference proteome</keyword>
<name>A0A2R8BJV4_9RHOB</name>
<dbReference type="PANTHER" id="PTHR45694">
    <property type="entry name" value="GLUTAREDOXIN 2"/>
    <property type="match status" value="1"/>
</dbReference>
<dbReference type="SUPFAM" id="SSF52833">
    <property type="entry name" value="Thioredoxin-like"/>
    <property type="match status" value="1"/>
</dbReference>
<dbReference type="Proteomes" id="UP000244924">
    <property type="component" value="Unassembled WGS sequence"/>
</dbReference>
<dbReference type="InterPro" id="IPR014025">
    <property type="entry name" value="Glutaredoxin_subgr"/>
</dbReference>
<dbReference type="InterPro" id="IPR011900">
    <property type="entry name" value="GRX_bact"/>
</dbReference>
<keyword evidence="7" id="KW-0963">Cytoplasm</keyword>
<dbReference type="EMBL" id="OMOQ01000002">
    <property type="protein sequence ID" value="SPH23570.1"/>
    <property type="molecule type" value="Genomic_DNA"/>
</dbReference>
<dbReference type="InterPro" id="IPR002109">
    <property type="entry name" value="Glutaredoxin"/>
</dbReference>
<dbReference type="RefSeq" id="WP_108853667.1">
    <property type="nucleotide sequence ID" value="NZ_OMOQ01000002.1"/>
</dbReference>
<dbReference type="PROSITE" id="PS51354">
    <property type="entry name" value="GLUTAREDOXIN_2"/>
    <property type="match status" value="1"/>
</dbReference>
<dbReference type="NCBIfam" id="TIGR02181">
    <property type="entry name" value="GRX_bact"/>
    <property type="match status" value="1"/>
</dbReference>
<dbReference type="AlphaFoldDB" id="A0A2R8BJV4"/>
<dbReference type="InterPro" id="IPR011767">
    <property type="entry name" value="GLR_AS"/>
</dbReference>
<evidence type="ECO:0000256" key="5">
    <source>
        <dbReference type="ARBA" id="ARBA00023157"/>
    </source>
</evidence>
<dbReference type="PANTHER" id="PTHR45694:SF18">
    <property type="entry name" value="GLUTAREDOXIN-1-RELATED"/>
    <property type="match status" value="1"/>
</dbReference>
<proteinExistence type="inferred from homology"/>
<keyword evidence="6 7" id="KW-0676">Redox-active center</keyword>
<evidence type="ECO:0000313" key="10">
    <source>
        <dbReference type="Proteomes" id="UP000244924"/>
    </source>
</evidence>
<reference evidence="9 10" key="1">
    <citation type="submission" date="2018-03" db="EMBL/GenBank/DDBJ databases">
        <authorList>
            <person name="Keele B.F."/>
        </authorList>
    </citation>
    <scope>NUCLEOTIDE SEQUENCE [LARGE SCALE GENOMIC DNA]</scope>
    <source>
        <strain evidence="9 10">CECT 8626</strain>
    </source>
</reference>
<dbReference type="GO" id="GO:0005737">
    <property type="term" value="C:cytoplasm"/>
    <property type="evidence" value="ECO:0007669"/>
    <property type="project" value="TreeGrafter"/>
</dbReference>
<feature type="domain" description="Glutaredoxin" evidence="8">
    <location>
        <begin position="4"/>
        <end position="64"/>
    </location>
</feature>
<comment type="similarity">
    <text evidence="2 7">Belongs to the glutaredoxin family.</text>
</comment>
<dbReference type="PROSITE" id="PS00195">
    <property type="entry name" value="GLUTAREDOXIN_1"/>
    <property type="match status" value="1"/>
</dbReference>
<evidence type="ECO:0000256" key="6">
    <source>
        <dbReference type="ARBA" id="ARBA00023284"/>
    </source>
</evidence>
<keyword evidence="5" id="KW-1015">Disulfide bond</keyword>
<comment type="function">
    <text evidence="1 7">Has a glutathione-disulfide oxidoreductase activity in the presence of NADPH and glutathione reductase. Reduces low molecular weight disulfides and proteins.</text>
</comment>
<dbReference type="Gene3D" id="3.40.30.10">
    <property type="entry name" value="Glutaredoxin"/>
    <property type="match status" value="1"/>
</dbReference>
<dbReference type="PRINTS" id="PR00160">
    <property type="entry name" value="GLUTAREDOXIN"/>
</dbReference>
<dbReference type="Pfam" id="PF00462">
    <property type="entry name" value="Glutaredoxin"/>
    <property type="match status" value="1"/>
</dbReference>